<organism evidence="1 2">
    <name type="scientific">Araneus ventricosus</name>
    <name type="common">Orbweaver spider</name>
    <name type="synonym">Epeira ventricosa</name>
    <dbReference type="NCBI Taxonomy" id="182803"/>
    <lineage>
        <taxon>Eukaryota</taxon>
        <taxon>Metazoa</taxon>
        <taxon>Ecdysozoa</taxon>
        <taxon>Arthropoda</taxon>
        <taxon>Chelicerata</taxon>
        <taxon>Arachnida</taxon>
        <taxon>Araneae</taxon>
        <taxon>Araneomorphae</taxon>
        <taxon>Entelegynae</taxon>
        <taxon>Araneoidea</taxon>
        <taxon>Araneidae</taxon>
        <taxon>Araneus</taxon>
    </lineage>
</organism>
<dbReference type="EMBL" id="BGPR01000654">
    <property type="protein sequence ID" value="GBM30220.1"/>
    <property type="molecule type" value="Genomic_DNA"/>
</dbReference>
<gene>
    <name evidence="1" type="ORF">AVEN_165819_1</name>
</gene>
<sequence length="137" mass="15775">MIESVEGICSLSLLSEPSLFYENPLTEFRGSAYRFLLFILFFRESFPEESGGRFCLVLENVDPINARVLVARCCTDAIVSLEFPAYYLVRRKLTIWIAPRRWHNFVTSRAGLGIWEEKEICVMSLVRCGLQKWAALS</sequence>
<name>A0A4Y2EM05_ARAVE</name>
<protein>
    <submittedName>
        <fullName evidence="1">Uncharacterized protein</fullName>
    </submittedName>
</protein>
<dbReference type="Proteomes" id="UP000499080">
    <property type="component" value="Unassembled WGS sequence"/>
</dbReference>
<proteinExistence type="predicted"/>
<comment type="caution">
    <text evidence="1">The sequence shown here is derived from an EMBL/GenBank/DDBJ whole genome shotgun (WGS) entry which is preliminary data.</text>
</comment>
<reference evidence="1 2" key="1">
    <citation type="journal article" date="2019" name="Sci. Rep.">
        <title>Orb-weaving spider Araneus ventricosus genome elucidates the spidroin gene catalogue.</title>
        <authorList>
            <person name="Kono N."/>
            <person name="Nakamura H."/>
            <person name="Ohtoshi R."/>
            <person name="Moran D.A.P."/>
            <person name="Shinohara A."/>
            <person name="Yoshida Y."/>
            <person name="Fujiwara M."/>
            <person name="Mori M."/>
            <person name="Tomita M."/>
            <person name="Arakawa K."/>
        </authorList>
    </citation>
    <scope>NUCLEOTIDE SEQUENCE [LARGE SCALE GENOMIC DNA]</scope>
</reference>
<evidence type="ECO:0000313" key="2">
    <source>
        <dbReference type="Proteomes" id="UP000499080"/>
    </source>
</evidence>
<evidence type="ECO:0000313" key="1">
    <source>
        <dbReference type="EMBL" id="GBM30220.1"/>
    </source>
</evidence>
<keyword evidence="2" id="KW-1185">Reference proteome</keyword>
<dbReference type="AlphaFoldDB" id="A0A4Y2EM05"/>
<accession>A0A4Y2EM05</accession>